<dbReference type="InParanoid" id="M0MMS1"/>
<evidence type="ECO:0000256" key="1">
    <source>
        <dbReference type="SAM" id="Phobius"/>
    </source>
</evidence>
<protein>
    <submittedName>
        <fullName evidence="2">Uncharacterized protein</fullName>
    </submittedName>
</protein>
<gene>
    <name evidence="2" type="ORF">C449_03341</name>
</gene>
<reference evidence="2 3" key="1">
    <citation type="journal article" date="2014" name="PLoS Genet.">
        <title>Phylogenetically driven sequencing of extremely halophilic archaea reveals strategies for static and dynamic osmo-response.</title>
        <authorList>
            <person name="Becker E.A."/>
            <person name="Seitzer P.M."/>
            <person name="Tritt A."/>
            <person name="Larsen D."/>
            <person name="Krusor M."/>
            <person name="Yao A.I."/>
            <person name="Wu D."/>
            <person name="Madern D."/>
            <person name="Eisen J.A."/>
            <person name="Darling A.E."/>
            <person name="Facciotti M.T."/>
        </authorList>
    </citation>
    <scope>NUCLEOTIDE SEQUENCE [LARGE SCALE GENOMIC DNA]</scope>
    <source>
        <strain evidence="2 3">DSM 5350</strain>
    </source>
</reference>
<name>M0MMS1_9EURY</name>
<keyword evidence="1" id="KW-0812">Transmembrane</keyword>
<dbReference type="AlphaFoldDB" id="M0MMS1"/>
<organism evidence="2 3">
    <name type="scientific">Halococcus saccharolyticus DSM 5350</name>
    <dbReference type="NCBI Taxonomy" id="1227455"/>
    <lineage>
        <taxon>Archaea</taxon>
        <taxon>Methanobacteriati</taxon>
        <taxon>Methanobacteriota</taxon>
        <taxon>Stenosarchaea group</taxon>
        <taxon>Halobacteria</taxon>
        <taxon>Halobacteriales</taxon>
        <taxon>Halococcaceae</taxon>
        <taxon>Halococcus</taxon>
    </lineage>
</organism>
<proteinExistence type="predicted"/>
<feature type="transmembrane region" description="Helical" evidence="1">
    <location>
        <begin position="79"/>
        <end position="98"/>
    </location>
</feature>
<keyword evidence="1" id="KW-1133">Transmembrane helix</keyword>
<dbReference type="Proteomes" id="UP000011669">
    <property type="component" value="Unassembled WGS sequence"/>
</dbReference>
<sequence length="101" mass="10395">MQVQPTGGDTTVVLAALVGFVVALVLALAVAYKLFTGYRRVGDPGMFRLAVGLTLLTAVPMLLRVVLTNVPIVSPAARSLAVTGCELGGLVVILVVIYDAG</sequence>
<evidence type="ECO:0000313" key="3">
    <source>
        <dbReference type="Proteomes" id="UP000011669"/>
    </source>
</evidence>
<dbReference type="EMBL" id="AOMD01000012">
    <property type="protein sequence ID" value="EMA46668.1"/>
    <property type="molecule type" value="Genomic_DNA"/>
</dbReference>
<keyword evidence="3" id="KW-1185">Reference proteome</keyword>
<accession>M0MMS1</accession>
<comment type="caution">
    <text evidence="2">The sequence shown here is derived from an EMBL/GenBank/DDBJ whole genome shotgun (WGS) entry which is preliminary data.</text>
</comment>
<dbReference type="STRING" id="1227455.C449_03341"/>
<dbReference type="PATRIC" id="fig|1227455.4.peg.681"/>
<feature type="transmembrane region" description="Helical" evidence="1">
    <location>
        <begin position="47"/>
        <end position="67"/>
    </location>
</feature>
<feature type="transmembrane region" description="Helical" evidence="1">
    <location>
        <begin position="12"/>
        <end position="35"/>
    </location>
</feature>
<keyword evidence="1" id="KW-0472">Membrane</keyword>
<evidence type="ECO:0000313" key="2">
    <source>
        <dbReference type="EMBL" id="EMA46668.1"/>
    </source>
</evidence>